<evidence type="ECO:0000313" key="2">
    <source>
        <dbReference type="Proteomes" id="UP000525389"/>
    </source>
</evidence>
<protein>
    <submittedName>
        <fullName evidence="1">Uncharacterized protein</fullName>
    </submittedName>
</protein>
<sequence length="167" mass="17974">MLLGTFAFAQQPGRVPGPALLGGVSPQQALKLANTWRAQGGLQSYVTPEAVHFTFPDGQKKAVTLPKGQMVVAIAPYINKTHPCKTHFTSGCQGEMVNTPVKVHVTTRTGKTVLQKTVKTLDNGFLELWLDRGQQYKVTLTAQGKTTRGALATLPGSDTCVTTLQLR</sequence>
<dbReference type="NCBIfam" id="NF038094">
    <property type="entry name" value="CueP_fam"/>
    <property type="match status" value="1"/>
</dbReference>
<dbReference type="Proteomes" id="UP000525389">
    <property type="component" value="Unassembled WGS sequence"/>
</dbReference>
<reference evidence="1 2" key="1">
    <citation type="submission" date="2020-08" db="EMBL/GenBank/DDBJ databases">
        <title>Genomic Encyclopedia of Type Strains, Phase IV (KMG-IV): sequencing the most valuable type-strain genomes for metagenomic binning, comparative biology and taxonomic classification.</title>
        <authorList>
            <person name="Goeker M."/>
        </authorList>
    </citation>
    <scope>NUCLEOTIDE SEQUENCE [LARGE SCALE GENOMIC DNA]</scope>
    <source>
        <strain evidence="1 2">DSM 101791</strain>
    </source>
</reference>
<comment type="caution">
    <text evidence="1">The sequence shown here is derived from an EMBL/GenBank/DDBJ whole genome shotgun (WGS) entry which is preliminary data.</text>
</comment>
<dbReference type="AlphaFoldDB" id="A0A7W8GEU0"/>
<dbReference type="Pfam" id="PF21172">
    <property type="entry name" value="CueP"/>
    <property type="match status" value="1"/>
</dbReference>
<gene>
    <name evidence="1" type="ORF">HNQ09_001765</name>
</gene>
<dbReference type="Gene3D" id="2.60.40.3700">
    <property type="match status" value="1"/>
</dbReference>
<proteinExistence type="predicted"/>
<dbReference type="RefSeq" id="WP_246363232.1">
    <property type="nucleotide sequence ID" value="NZ_JACHFN010000005.1"/>
</dbReference>
<keyword evidence="2" id="KW-1185">Reference proteome</keyword>
<dbReference type="EMBL" id="JACHFN010000005">
    <property type="protein sequence ID" value="MBB5234327.1"/>
    <property type="molecule type" value="Genomic_DNA"/>
</dbReference>
<evidence type="ECO:0000313" key="1">
    <source>
        <dbReference type="EMBL" id="MBB5234327.1"/>
    </source>
</evidence>
<organism evidence="1 2">
    <name type="scientific">Deinococcus budaensis</name>
    <dbReference type="NCBI Taxonomy" id="1665626"/>
    <lineage>
        <taxon>Bacteria</taxon>
        <taxon>Thermotogati</taxon>
        <taxon>Deinococcota</taxon>
        <taxon>Deinococci</taxon>
        <taxon>Deinococcales</taxon>
        <taxon>Deinococcaceae</taxon>
        <taxon>Deinococcus</taxon>
    </lineage>
</organism>
<name>A0A7W8GEU0_9DEIO</name>
<accession>A0A7W8GEU0</accession>
<dbReference type="InterPro" id="IPR047808">
    <property type="entry name" value="CueP-like"/>
</dbReference>